<feature type="compositionally biased region" description="Basic and acidic residues" evidence="3">
    <location>
        <begin position="8"/>
        <end position="22"/>
    </location>
</feature>
<dbReference type="AlphaFoldDB" id="A0A6A6DEL5"/>
<dbReference type="SMART" id="SM00066">
    <property type="entry name" value="GAL4"/>
    <property type="match status" value="1"/>
</dbReference>
<dbReference type="PROSITE" id="PS50048">
    <property type="entry name" value="ZN2_CY6_FUNGAL_2"/>
    <property type="match status" value="1"/>
</dbReference>
<organism evidence="5 6">
    <name type="scientific">Zopfia rhizophila CBS 207.26</name>
    <dbReference type="NCBI Taxonomy" id="1314779"/>
    <lineage>
        <taxon>Eukaryota</taxon>
        <taxon>Fungi</taxon>
        <taxon>Dikarya</taxon>
        <taxon>Ascomycota</taxon>
        <taxon>Pezizomycotina</taxon>
        <taxon>Dothideomycetes</taxon>
        <taxon>Dothideomycetes incertae sedis</taxon>
        <taxon>Zopfiaceae</taxon>
        <taxon>Zopfia</taxon>
    </lineage>
</organism>
<evidence type="ECO:0000313" key="5">
    <source>
        <dbReference type="EMBL" id="KAF2176832.1"/>
    </source>
</evidence>
<dbReference type="PROSITE" id="PS00463">
    <property type="entry name" value="ZN2_CY6_FUNGAL_1"/>
    <property type="match status" value="1"/>
</dbReference>
<evidence type="ECO:0000256" key="2">
    <source>
        <dbReference type="ARBA" id="ARBA00023242"/>
    </source>
</evidence>
<feature type="compositionally biased region" description="Basic and acidic residues" evidence="3">
    <location>
        <begin position="208"/>
        <end position="223"/>
    </location>
</feature>
<dbReference type="PANTHER" id="PTHR37534:SF4">
    <property type="entry name" value="ZN(II)2CYS6 TRANSCRIPTION FACTOR (EUROFUNG)"/>
    <property type="match status" value="1"/>
</dbReference>
<dbReference type="Proteomes" id="UP000800200">
    <property type="component" value="Unassembled WGS sequence"/>
</dbReference>
<feature type="domain" description="Zn(2)-C6 fungal-type" evidence="4">
    <location>
        <begin position="35"/>
        <end position="65"/>
    </location>
</feature>
<dbReference type="Pfam" id="PF00172">
    <property type="entry name" value="Zn_clus"/>
    <property type="match status" value="1"/>
</dbReference>
<dbReference type="CDD" id="cd00067">
    <property type="entry name" value="GAL4"/>
    <property type="match status" value="1"/>
</dbReference>
<proteinExistence type="predicted"/>
<feature type="region of interest" description="Disordered" evidence="3">
    <location>
        <begin position="1"/>
        <end position="30"/>
    </location>
</feature>
<feature type="region of interest" description="Disordered" evidence="3">
    <location>
        <begin position="281"/>
        <end position="306"/>
    </location>
</feature>
<dbReference type="EMBL" id="ML994700">
    <property type="protein sequence ID" value="KAF2176832.1"/>
    <property type="molecule type" value="Genomic_DNA"/>
</dbReference>
<keyword evidence="2" id="KW-0539">Nucleus</keyword>
<accession>A0A6A6DEL5</accession>
<feature type="region of interest" description="Disordered" evidence="3">
    <location>
        <begin position="186"/>
        <end position="226"/>
    </location>
</feature>
<dbReference type="InterPro" id="IPR036864">
    <property type="entry name" value="Zn2-C6_fun-type_DNA-bd_sf"/>
</dbReference>
<evidence type="ECO:0000256" key="1">
    <source>
        <dbReference type="ARBA" id="ARBA00004123"/>
    </source>
</evidence>
<dbReference type="InterPro" id="IPR001138">
    <property type="entry name" value="Zn2Cys6_DnaBD"/>
</dbReference>
<dbReference type="GO" id="GO:0000976">
    <property type="term" value="F:transcription cis-regulatory region binding"/>
    <property type="evidence" value="ECO:0007669"/>
    <property type="project" value="TreeGrafter"/>
</dbReference>
<name>A0A6A6DEL5_9PEZI</name>
<dbReference type="GO" id="GO:0005634">
    <property type="term" value="C:nucleus"/>
    <property type="evidence" value="ECO:0007669"/>
    <property type="project" value="UniProtKB-SubCell"/>
</dbReference>
<evidence type="ECO:0000256" key="3">
    <source>
        <dbReference type="SAM" id="MobiDB-lite"/>
    </source>
</evidence>
<dbReference type="GO" id="GO:0008270">
    <property type="term" value="F:zinc ion binding"/>
    <property type="evidence" value="ECO:0007669"/>
    <property type="project" value="InterPro"/>
</dbReference>
<dbReference type="Pfam" id="PF11951">
    <property type="entry name" value="Fungal_trans_2"/>
    <property type="match status" value="1"/>
</dbReference>
<protein>
    <recommendedName>
        <fullName evidence="4">Zn(2)-C6 fungal-type domain-containing protein</fullName>
    </recommendedName>
</protein>
<dbReference type="CDD" id="cd12148">
    <property type="entry name" value="fungal_TF_MHR"/>
    <property type="match status" value="1"/>
</dbReference>
<dbReference type="OrthoDB" id="415590at2759"/>
<keyword evidence="6" id="KW-1185">Reference proteome</keyword>
<sequence>MMQGSTRAPDKGYAEPPQKDRGNQIGKRKERTRSGCLNCRRKRRKCDETKPVCVSCNKKKEKCEWGMQVTFRAENAHGIMEDHPSMQTRRSTGRLGGFEIKDITAEVIRDYHQYLPLDDASNTLCSPESIYTSTPDVEEYPSSNVEGFLMGMRRTAYDCHQDAASSLVGLAQGQLVVSHSVADSTAEVQSTTGAHKNPSCHSGAESPAEGRPHRQQNDPRRSNTEAANIPTSLPIFDDVGQLWSPANGFNEDNIFLPGSAYLELHSTLRNHLIQEVRSNAPTRQVTPDPCRNVEWPAPEAASREARSRQIEVPAGVPTGDLYPPLSPPELSEEEEYKLWKNWLDEISPWLDKFDSQRHFQHTLPIMARSHAHLRYSILALSARQVERKDHNRENARSLALYQMAIHLVLPQLHTRSTAVIASCVVLCVLEMLSSSPKAWRQHLDGCAHLIEAVGVNGFVGGIDQALFWCFARMDVCGGLIASMRTLIPVDRWASNIDLDADIGLFRKRTGFDVYANHAVYLCAQVLNLLASLPHLAERVGPYSTKDDASYADRWTKLWRYIDDWRVKRPAEMIPIMSISSKTNPFPTVLYSNPAAISGNQLYHTATILMLQNKPSSVDVVPKPRSIFWHARQICAISMSNDHHGAWTNSIQPLWIAGQWMSHPSEHKAILELLERIERESGWGTKWRAEDLKEFWGSLEEE</sequence>
<dbReference type="PANTHER" id="PTHR37534">
    <property type="entry name" value="TRANSCRIPTIONAL ACTIVATOR PROTEIN UGA3"/>
    <property type="match status" value="1"/>
</dbReference>
<dbReference type="GO" id="GO:0045944">
    <property type="term" value="P:positive regulation of transcription by RNA polymerase II"/>
    <property type="evidence" value="ECO:0007669"/>
    <property type="project" value="TreeGrafter"/>
</dbReference>
<evidence type="ECO:0000313" key="6">
    <source>
        <dbReference type="Proteomes" id="UP000800200"/>
    </source>
</evidence>
<reference evidence="5" key="1">
    <citation type="journal article" date="2020" name="Stud. Mycol.">
        <title>101 Dothideomycetes genomes: a test case for predicting lifestyles and emergence of pathogens.</title>
        <authorList>
            <person name="Haridas S."/>
            <person name="Albert R."/>
            <person name="Binder M."/>
            <person name="Bloem J."/>
            <person name="Labutti K."/>
            <person name="Salamov A."/>
            <person name="Andreopoulos B."/>
            <person name="Baker S."/>
            <person name="Barry K."/>
            <person name="Bills G."/>
            <person name="Bluhm B."/>
            <person name="Cannon C."/>
            <person name="Castanera R."/>
            <person name="Culley D."/>
            <person name="Daum C."/>
            <person name="Ezra D."/>
            <person name="Gonzalez J."/>
            <person name="Henrissat B."/>
            <person name="Kuo A."/>
            <person name="Liang C."/>
            <person name="Lipzen A."/>
            <person name="Lutzoni F."/>
            <person name="Magnuson J."/>
            <person name="Mondo S."/>
            <person name="Nolan M."/>
            <person name="Ohm R."/>
            <person name="Pangilinan J."/>
            <person name="Park H.-J."/>
            <person name="Ramirez L."/>
            <person name="Alfaro M."/>
            <person name="Sun H."/>
            <person name="Tritt A."/>
            <person name="Yoshinaga Y."/>
            <person name="Zwiers L.-H."/>
            <person name="Turgeon B."/>
            <person name="Goodwin S."/>
            <person name="Spatafora J."/>
            <person name="Crous P."/>
            <person name="Grigoriev I."/>
        </authorList>
    </citation>
    <scope>NUCLEOTIDE SEQUENCE</scope>
    <source>
        <strain evidence="5">CBS 207.26</strain>
    </source>
</reference>
<comment type="subcellular location">
    <subcellularLocation>
        <location evidence="1">Nucleus</location>
    </subcellularLocation>
</comment>
<dbReference type="Gene3D" id="4.10.240.10">
    <property type="entry name" value="Zn(2)-C6 fungal-type DNA-binding domain"/>
    <property type="match status" value="1"/>
</dbReference>
<evidence type="ECO:0000259" key="4">
    <source>
        <dbReference type="PROSITE" id="PS50048"/>
    </source>
</evidence>
<dbReference type="GO" id="GO:0000981">
    <property type="term" value="F:DNA-binding transcription factor activity, RNA polymerase II-specific"/>
    <property type="evidence" value="ECO:0007669"/>
    <property type="project" value="InterPro"/>
</dbReference>
<gene>
    <name evidence="5" type="ORF">K469DRAFT_645171</name>
</gene>
<dbReference type="SUPFAM" id="SSF57701">
    <property type="entry name" value="Zn2/Cys6 DNA-binding domain"/>
    <property type="match status" value="1"/>
</dbReference>
<dbReference type="InterPro" id="IPR021858">
    <property type="entry name" value="Fun_TF"/>
</dbReference>